<gene>
    <name evidence="15" type="ORF">YBN1229_v1_0130</name>
</gene>
<keyword evidence="8" id="KW-0067">ATP-binding</keyword>
<evidence type="ECO:0000259" key="14">
    <source>
        <dbReference type="PROSITE" id="PS50160"/>
    </source>
</evidence>
<keyword evidence="3" id="KW-0132">Cell division</keyword>
<keyword evidence="6" id="KW-0547">Nucleotide-binding</keyword>
<evidence type="ECO:0000256" key="5">
    <source>
        <dbReference type="ARBA" id="ARBA00022723"/>
    </source>
</evidence>
<evidence type="ECO:0000256" key="8">
    <source>
        <dbReference type="ARBA" id="ARBA00022840"/>
    </source>
</evidence>
<dbReference type="KEGG" id="fiy:BN1229_v1_0130"/>
<evidence type="ECO:0000256" key="1">
    <source>
        <dbReference type="ARBA" id="ARBA00012727"/>
    </source>
</evidence>
<dbReference type="NCBIfam" id="TIGR04120">
    <property type="entry name" value="DNA_lig_bact"/>
    <property type="match status" value="1"/>
</dbReference>
<protein>
    <recommendedName>
        <fullName evidence="1">DNA ligase (ATP)</fullName>
        <ecNumber evidence="1">6.5.1.1</ecNumber>
    </recommendedName>
</protein>
<evidence type="ECO:0000256" key="4">
    <source>
        <dbReference type="ARBA" id="ARBA00022705"/>
    </source>
</evidence>
<dbReference type="InterPro" id="IPR012310">
    <property type="entry name" value="DNA_ligase_ATP-dep_cent"/>
</dbReference>
<dbReference type="GO" id="GO:0003910">
    <property type="term" value="F:DNA ligase (ATP) activity"/>
    <property type="evidence" value="ECO:0007669"/>
    <property type="project" value="UniProtKB-EC"/>
</dbReference>
<dbReference type="OrthoDB" id="9767858at2"/>
<dbReference type="NCBIfam" id="NF006701">
    <property type="entry name" value="PRK09247.1"/>
    <property type="match status" value="1"/>
</dbReference>
<dbReference type="Pfam" id="PF01068">
    <property type="entry name" value="DNA_ligase_A_M"/>
    <property type="match status" value="1"/>
</dbReference>
<dbReference type="InterPro" id="IPR012309">
    <property type="entry name" value="DNA_ligase_ATP-dep_C"/>
</dbReference>
<evidence type="ECO:0000256" key="9">
    <source>
        <dbReference type="ARBA" id="ARBA00022842"/>
    </source>
</evidence>
<dbReference type="Proteomes" id="UP000033187">
    <property type="component" value="Chromosome 1"/>
</dbReference>
<keyword evidence="9" id="KW-0460">Magnesium</keyword>
<organism evidence="15 16">
    <name type="scientific">Candidatus Filomicrobium marinum</name>
    <dbReference type="NCBI Taxonomy" id="1608628"/>
    <lineage>
        <taxon>Bacteria</taxon>
        <taxon>Pseudomonadati</taxon>
        <taxon>Pseudomonadota</taxon>
        <taxon>Alphaproteobacteria</taxon>
        <taxon>Hyphomicrobiales</taxon>
        <taxon>Hyphomicrobiaceae</taxon>
        <taxon>Filomicrobium</taxon>
    </lineage>
</organism>
<keyword evidence="10" id="KW-0233">DNA recombination</keyword>
<reference evidence="16" key="1">
    <citation type="submission" date="2015-02" db="EMBL/GenBank/DDBJ databases">
        <authorList>
            <person name="Chooi Y.-H."/>
        </authorList>
    </citation>
    <scope>NUCLEOTIDE SEQUENCE [LARGE SCALE GENOMIC DNA]</scope>
    <source>
        <strain evidence="16">strain Y</strain>
    </source>
</reference>
<dbReference type="Gene3D" id="2.40.50.140">
    <property type="entry name" value="Nucleic acid-binding proteins"/>
    <property type="match status" value="1"/>
</dbReference>
<dbReference type="GO" id="GO:0003677">
    <property type="term" value="F:DNA binding"/>
    <property type="evidence" value="ECO:0007669"/>
    <property type="project" value="InterPro"/>
</dbReference>
<dbReference type="SUPFAM" id="SSF50249">
    <property type="entry name" value="Nucleic acid-binding proteins"/>
    <property type="match status" value="1"/>
</dbReference>
<dbReference type="PROSITE" id="PS00697">
    <property type="entry name" value="DNA_LIGASE_A1"/>
    <property type="match status" value="1"/>
</dbReference>
<dbReference type="GO" id="GO:0006281">
    <property type="term" value="P:DNA repair"/>
    <property type="evidence" value="ECO:0007669"/>
    <property type="project" value="UniProtKB-KW"/>
</dbReference>
<keyword evidence="7" id="KW-0227">DNA damage</keyword>
<comment type="catalytic activity">
    <reaction evidence="13">
        <text>ATP + (deoxyribonucleotide)n-3'-hydroxyl + 5'-phospho-(deoxyribonucleotide)m = (deoxyribonucleotide)n+m + AMP + diphosphate.</text>
        <dbReference type="EC" id="6.5.1.1"/>
    </reaction>
</comment>
<dbReference type="GO" id="GO:0046872">
    <property type="term" value="F:metal ion binding"/>
    <property type="evidence" value="ECO:0007669"/>
    <property type="project" value="UniProtKB-KW"/>
</dbReference>
<keyword evidence="2 15" id="KW-0436">Ligase</keyword>
<dbReference type="InterPro" id="IPR012340">
    <property type="entry name" value="NA-bd_OB-fold"/>
</dbReference>
<evidence type="ECO:0000256" key="6">
    <source>
        <dbReference type="ARBA" id="ARBA00022741"/>
    </source>
</evidence>
<dbReference type="PROSITE" id="PS50160">
    <property type="entry name" value="DNA_LIGASE_A3"/>
    <property type="match status" value="1"/>
</dbReference>
<dbReference type="CDD" id="cd07897">
    <property type="entry name" value="Adenylation_DNA_ligase_Bac1"/>
    <property type="match status" value="1"/>
</dbReference>
<proteinExistence type="predicted"/>
<sequence>MQRFANLVDSLAFTQSRNRKLSLLTDYFLTTSDPDRGWALAALTDGLPLRVPLRRILPEILADIVDPVLYHLSRDYVGDTAETVALLWPDRPEYQRDGARVTLDSVVTAFATAPNSSHAEILKGLLDALEPSSRFALLKLLGGAPRVGVSARLAKLALAQAFEQPVSEIEESWHAVDAPYLALFDWLNGDGPRPDPGGRPVFRPMMLAHPIEDEDRTKLDPDDLLAEWKWDGIRVQVAAQMGEVRLFSRTGDDISAGFPDIVTAFTGRNCILDGELLVVREDEVAPFNDLQQRLNRKTVSARMVRDYPAHIRLYDSLQIDEKDLRDLPLIERRKRLEHWHRAHPPLSTDLSPLVPFNTFDELTHLWQNTRAEGIEGLMLKRKDSPYLSGRPRGHWWKWKRAPLTLDCVLMYAQRGSGKRSSYYSDYTFGVWRDAPDDGAELVPVGKAYSGFTDAELLELDRFIRSNTTDRFGPVRAVSPKLVLEVAFDALQKSTRHKSGIAMRFPRIARIRWDKPVSEADTLSRAQSLLKAPSLDKRG</sequence>
<dbReference type="PANTHER" id="PTHR45674:SF13">
    <property type="entry name" value="DNA LIGASE-RELATED"/>
    <property type="match status" value="1"/>
</dbReference>
<dbReference type="InterPro" id="IPR026333">
    <property type="entry name" value="ATP_dep_DNA_lig_pp_1105_fam"/>
</dbReference>
<evidence type="ECO:0000256" key="11">
    <source>
        <dbReference type="ARBA" id="ARBA00023204"/>
    </source>
</evidence>
<dbReference type="Pfam" id="PF04679">
    <property type="entry name" value="DNA_ligase_A_C"/>
    <property type="match status" value="1"/>
</dbReference>
<evidence type="ECO:0000256" key="7">
    <source>
        <dbReference type="ARBA" id="ARBA00022763"/>
    </source>
</evidence>
<dbReference type="InterPro" id="IPR036599">
    <property type="entry name" value="DNA_ligase_N_sf"/>
</dbReference>
<keyword evidence="12" id="KW-0131">Cell cycle</keyword>
<evidence type="ECO:0000256" key="2">
    <source>
        <dbReference type="ARBA" id="ARBA00022598"/>
    </source>
</evidence>
<evidence type="ECO:0000256" key="13">
    <source>
        <dbReference type="ARBA" id="ARBA00034003"/>
    </source>
</evidence>
<keyword evidence="16" id="KW-1185">Reference proteome</keyword>
<name>A0A0D6J9X3_9HYPH</name>
<dbReference type="KEGG" id="fil:BN1229_v1_0127"/>
<evidence type="ECO:0000256" key="12">
    <source>
        <dbReference type="ARBA" id="ARBA00023306"/>
    </source>
</evidence>
<evidence type="ECO:0000313" key="15">
    <source>
        <dbReference type="EMBL" id="CPR14927.1"/>
    </source>
</evidence>
<dbReference type="InterPro" id="IPR016059">
    <property type="entry name" value="DNA_ligase_ATP-dep_CS"/>
</dbReference>
<dbReference type="EMBL" id="LN829119">
    <property type="protein sequence ID" value="CPR14927.1"/>
    <property type="molecule type" value="Genomic_DNA"/>
</dbReference>
<dbReference type="InterPro" id="IPR050191">
    <property type="entry name" value="ATP-dep_DNA_ligase"/>
</dbReference>
<keyword evidence="4" id="KW-0235">DNA replication</keyword>
<keyword evidence="5" id="KW-0479">Metal-binding</keyword>
<dbReference type="GO" id="GO:0005524">
    <property type="term" value="F:ATP binding"/>
    <property type="evidence" value="ECO:0007669"/>
    <property type="project" value="UniProtKB-KW"/>
</dbReference>
<dbReference type="Gene3D" id="3.30.470.30">
    <property type="entry name" value="DNA ligase/mRNA capping enzyme"/>
    <property type="match status" value="1"/>
</dbReference>
<dbReference type="GO" id="GO:0006310">
    <property type="term" value="P:DNA recombination"/>
    <property type="evidence" value="ECO:0007669"/>
    <property type="project" value="UniProtKB-KW"/>
</dbReference>
<evidence type="ECO:0000313" key="16">
    <source>
        <dbReference type="Proteomes" id="UP000033187"/>
    </source>
</evidence>
<dbReference type="GO" id="GO:0051301">
    <property type="term" value="P:cell division"/>
    <property type="evidence" value="ECO:0007669"/>
    <property type="project" value="UniProtKB-KW"/>
</dbReference>
<keyword evidence="11" id="KW-0234">DNA repair</keyword>
<feature type="domain" description="ATP-dependent DNA ligase family profile" evidence="14">
    <location>
        <begin position="302"/>
        <end position="432"/>
    </location>
</feature>
<dbReference type="GO" id="GO:0006260">
    <property type="term" value="P:DNA replication"/>
    <property type="evidence" value="ECO:0007669"/>
    <property type="project" value="UniProtKB-KW"/>
</dbReference>
<dbReference type="PANTHER" id="PTHR45674">
    <property type="entry name" value="DNA LIGASE 1/3 FAMILY MEMBER"/>
    <property type="match status" value="1"/>
</dbReference>
<dbReference type="RefSeq" id="WP_046475409.1">
    <property type="nucleotide sequence ID" value="NZ_LN829118.1"/>
</dbReference>
<evidence type="ECO:0000256" key="10">
    <source>
        <dbReference type="ARBA" id="ARBA00023172"/>
    </source>
</evidence>
<accession>A0A0D6J9X3</accession>
<evidence type="ECO:0000256" key="3">
    <source>
        <dbReference type="ARBA" id="ARBA00022618"/>
    </source>
</evidence>
<dbReference type="AlphaFoldDB" id="A0A0D6J9X3"/>
<dbReference type="EC" id="6.5.1.1" evidence="1"/>
<dbReference type="CDD" id="cd07972">
    <property type="entry name" value="OBF_DNA_ligase_Arch_LigB"/>
    <property type="match status" value="1"/>
</dbReference>
<dbReference type="Gene3D" id="1.10.3260.10">
    <property type="entry name" value="DNA ligase, ATP-dependent, N-terminal domain"/>
    <property type="match status" value="1"/>
</dbReference>
<dbReference type="SUPFAM" id="SSF56091">
    <property type="entry name" value="DNA ligase/mRNA capping enzyme, catalytic domain"/>
    <property type="match status" value="1"/>
</dbReference>